<feature type="region of interest" description="Disordered" evidence="6">
    <location>
        <begin position="134"/>
        <end position="153"/>
    </location>
</feature>
<evidence type="ECO:0000256" key="3">
    <source>
        <dbReference type="ARBA" id="ARBA00022692"/>
    </source>
</evidence>
<keyword evidence="10" id="KW-1185">Reference proteome</keyword>
<evidence type="ECO:0000313" key="9">
    <source>
        <dbReference type="EMBL" id="PPE74717.1"/>
    </source>
</evidence>
<evidence type="ECO:0000256" key="5">
    <source>
        <dbReference type="ARBA" id="ARBA00023136"/>
    </source>
</evidence>
<evidence type="ECO:0000259" key="8">
    <source>
        <dbReference type="Pfam" id="PF04138"/>
    </source>
</evidence>
<evidence type="ECO:0000256" key="2">
    <source>
        <dbReference type="ARBA" id="ARBA00009399"/>
    </source>
</evidence>
<feature type="compositionally biased region" description="Low complexity" evidence="6">
    <location>
        <begin position="46"/>
        <end position="55"/>
    </location>
</feature>
<feature type="transmembrane region" description="Helical" evidence="7">
    <location>
        <begin position="195"/>
        <end position="217"/>
    </location>
</feature>
<evidence type="ECO:0000313" key="10">
    <source>
        <dbReference type="Proteomes" id="UP000238220"/>
    </source>
</evidence>
<reference evidence="9 10" key="1">
    <citation type="submission" date="2018-02" db="EMBL/GenBank/DDBJ databases">
        <title>Genome sequencing of Solimonas sp. HR-BB.</title>
        <authorList>
            <person name="Lee Y."/>
            <person name="Jeon C.O."/>
        </authorList>
    </citation>
    <scope>NUCLEOTIDE SEQUENCE [LARGE SCALE GENOMIC DNA]</scope>
    <source>
        <strain evidence="9 10">HR-BB</strain>
    </source>
</reference>
<dbReference type="EMBL" id="PSNW01000003">
    <property type="protein sequence ID" value="PPE74717.1"/>
    <property type="molecule type" value="Genomic_DNA"/>
</dbReference>
<dbReference type="PANTHER" id="PTHR38459:SF1">
    <property type="entry name" value="PROPHAGE BACTOPRENOL-LINKED GLUCOSE TRANSLOCASE HOMOLOG"/>
    <property type="match status" value="1"/>
</dbReference>
<comment type="caution">
    <text evidence="9">The sequence shown here is derived from an EMBL/GenBank/DDBJ whole genome shotgun (WGS) entry which is preliminary data.</text>
</comment>
<evidence type="ECO:0000256" key="6">
    <source>
        <dbReference type="SAM" id="MobiDB-lite"/>
    </source>
</evidence>
<name>A0A2S5TID6_9GAMM</name>
<evidence type="ECO:0000256" key="7">
    <source>
        <dbReference type="SAM" id="Phobius"/>
    </source>
</evidence>
<dbReference type="PANTHER" id="PTHR38459">
    <property type="entry name" value="PROPHAGE BACTOPRENOL-LINKED GLUCOSE TRANSLOCASE HOMOLOG"/>
    <property type="match status" value="1"/>
</dbReference>
<sequence length="318" mass="33316">MGDLQQVAVGMQRNAGGQRQAADHGGAPRAHRGHRQGGEEGHRQHAQQAQRAAGEAQCRLLGQAGGAQRPVQLPQRPGVGFGPVDPAAQGGVVARHEAVPVFRRAVQQHHEVVVAVGIRQVRLGQAIEVGGRRPCQGNGHHQRGDQQGQGSARCGGGHGMWSLPAGHAVCLAGYSVTPRRAILCAASPTGPSMAFLRFSLVGGAGFVVDAAVFFLLVQGAGKAWWLARLLAFLAAVGVTWAGNRWFTFGSGGRPLGEGLRYLGVQSLGCAVNYAVFLGCVTAAGAERGLLWPYLAGTAAALLSNYRLSRHYVFRKPSA</sequence>
<keyword evidence="4 7" id="KW-1133">Transmembrane helix</keyword>
<proteinExistence type="inferred from homology"/>
<dbReference type="Proteomes" id="UP000238220">
    <property type="component" value="Unassembled WGS sequence"/>
</dbReference>
<feature type="transmembrane region" description="Helical" evidence="7">
    <location>
        <begin position="262"/>
        <end position="283"/>
    </location>
</feature>
<feature type="region of interest" description="Disordered" evidence="6">
    <location>
        <begin position="9"/>
        <end position="55"/>
    </location>
</feature>
<gene>
    <name evidence="9" type="ORF">C3942_08140</name>
</gene>
<protein>
    <recommendedName>
        <fullName evidence="8">GtrA/DPMS transmembrane domain-containing protein</fullName>
    </recommendedName>
</protein>
<evidence type="ECO:0000256" key="4">
    <source>
        <dbReference type="ARBA" id="ARBA00022989"/>
    </source>
</evidence>
<comment type="similarity">
    <text evidence="2">Belongs to the GtrA family.</text>
</comment>
<comment type="subcellular location">
    <subcellularLocation>
        <location evidence="1">Membrane</location>
        <topology evidence="1">Multi-pass membrane protein</topology>
    </subcellularLocation>
</comment>
<dbReference type="InterPro" id="IPR007267">
    <property type="entry name" value="GtrA_DPMS_TM"/>
</dbReference>
<dbReference type="InterPro" id="IPR051401">
    <property type="entry name" value="GtrA_CellWall_Glycosyl"/>
</dbReference>
<dbReference type="AlphaFoldDB" id="A0A2S5TID6"/>
<keyword evidence="5 7" id="KW-0472">Membrane</keyword>
<dbReference type="GO" id="GO:0000271">
    <property type="term" value="P:polysaccharide biosynthetic process"/>
    <property type="evidence" value="ECO:0007669"/>
    <property type="project" value="InterPro"/>
</dbReference>
<dbReference type="GO" id="GO:0005886">
    <property type="term" value="C:plasma membrane"/>
    <property type="evidence" value="ECO:0007669"/>
    <property type="project" value="TreeGrafter"/>
</dbReference>
<keyword evidence="3 7" id="KW-0812">Transmembrane</keyword>
<organism evidence="9 10">
    <name type="scientific">Solimonas fluminis</name>
    <dbReference type="NCBI Taxonomy" id="2086571"/>
    <lineage>
        <taxon>Bacteria</taxon>
        <taxon>Pseudomonadati</taxon>
        <taxon>Pseudomonadota</taxon>
        <taxon>Gammaproteobacteria</taxon>
        <taxon>Nevskiales</taxon>
        <taxon>Nevskiaceae</taxon>
        <taxon>Solimonas</taxon>
    </lineage>
</organism>
<accession>A0A2S5TID6</accession>
<feature type="transmembrane region" description="Helical" evidence="7">
    <location>
        <begin position="223"/>
        <end position="241"/>
    </location>
</feature>
<evidence type="ECO:0000256" key="1">
    <source>
        <dbReference type="ARBA" id="ARBA00004141"/>
    </source>
</evidence>
<feature type="domain" description="GtrA/DPMS transmembrane" evidence="8">
    <location>
        <begin position="197"/>
        <end position="313"/>
    </location>
</feature>
<dbReference type="Pfam" id="PF04138">
    <property type="entry name" value="GtrA_DPMS_TM"/>
    <property type="match status" value="1"/>
</dbReference>